<feature type="region of interest" description="Disordered" evidence="6">
    <location>
        <begin position="327"/>
        <end position="360"/>
    </location>
</feature>
<evidence type="ECO:0000256" key="5">
    <source>
        <dbReference type="ARBA" id="ARBA00038359"/>
    </source>
</evidence>
<evidence type="ECO:0000256" key="1">
    <source>
        <dbReference type="ARBA" id="ARBA00004141"/>
    </source>
</evidence>
<dbReference type="EMBL" id="PQXJ01000427">
    <property type="protein sequence ID" value="TGO49556.1"/>
    <property type="molecule type" value="Genomic_DNA"/>
</dbReference>
<evidence type="ECO:0000256" key="4">
    <source>
        <dbReference type="ARBA" id="ARBA00023136"/>
    </source>
</evidence>
<feature type="transmembrane region" description="Helical" evidence="7">
    <location>
        <begin position="82"/>
        <end position="101"/>
    </location>
</feature>
<evidence type="ECO:0000313" key="9">
    <source>
        <dbReference type="EMBL" id="TGO49556.1"/>
    </source>
</evidence>
<proteinExistence type="inferred from homology"/>
<dbReference type="PANTHER" id="PTHR33048">
    <property type="entry name" value="PTH11-LIKE INTEGRAL MEMBRANE PROTEIN (AFU_ORTHOLOGUE AFUA_5G11245)"/>
    <property type="match status" value="1"/>
</dbReference>
<protein>
    <recommendedName>
        <fullName evidence="8">Rhodopsin domain-containing protein</fullName>
    </recommendedName>
</protein>
<feature type="transmembrane region" description="Helical" evidence="7">
    <location>
        <begin position="220"/>
        <end position="243"/>
    </location>
</feature>
<evidence type="ECO:0000256" key="2">
    <source>
        <dbReference type="ARBA" id="ARBA00022692"/>
    </source>
</evidence>
<dbReference type="GO" id="GO:0016020">
    <property type="term" value="C:membrane"/>
    <property type="evidence" value="ECO:0007669"/>
    <property type="project" value="UniProtKB-SubCell"/>
</dbReference>
<keyword evidence="2 7" id="KW-0812">Transmembrane</keyword>
<evidence type="ECO:0000256" key="3">
    <source>
        <dbReference type="ARBA" id="ARBA00022989"/>
    </source>
</evidence>
<dbReference type="PANTHER" id="PTHR33048:SF158">
    <property type="entry name" value="MEMBRANE PROTEIN PTH11-LIKE, PUTATIVE-RELATED"/>
    <property type="match status" value="1"/>
</dbReference>
<evidence type="ECO:0000313" key="10">
    <source>
        <dbReference type="Proteomes" id="UP000297452"/>
    </source>
</evidence>
<evidence type="ECO:0000256" key="7">
    <source>
        <dbReference type="SAM" id="Phobius"/>
    </source>
</evidence>
<dbReference type="Proteomes" id="UP000297452">
    <property type="component" value="Unassembled WGS sequence"/>
</dbReference>
<keyword evidence="4 7" id="KW-0472">Membrane</keyword>
<evidence type="ECO:0000256" key="6">
    <source>
        <dbReference type="SAM" id="MobiDB-lite"/>
    </source>
</evidence>
<feature type="transmembrane region" description="Helical" evidence="7">
    <location>
        <begin position="47"/>
        <end position="70"/>
    </location>
</feature>
<evidence type="ECO:0000259" key="8">
    <source>
        <dbReference type="Pfam" id="PF20684"/>
    </source>
</evidence>
<feature type="compositionally biased region" description="Polar residues" evidence="6">
    <location>
        <begin position="332"/>
        <end position="342"/>
    </location>
</feature>
<dbReference type="InterPro" id="IPR049326">
    <property type="entry name" value="Rhodopsin_dom_fungi"/>
</dbReference>
<feature type="transmembrane region" description="Helical" evidence="7">
    <location>
        <begin position="173"/>
        <end position="195"/>
    </location>
</feature>
<comment type="subcellular location">
    <subcellularLocation>
        <location evidence="1">Membrane</location>
        <topology evidence="1">Multi-pass membrane protein</topology>
    </subcellularLocation>
</comment>
<dbReference type="AlphaFoldDB" id="A0A4Z1HKD3"/>
<accession>A0A4Z1HKD3</accession>
<dbReference type="STRING" id="278944.A0A4Z1HKD3"/>
<reference evidence="9 10" key="1">
    <citation type="submission" date="2017-12" db="EMBL/GenBank/DDBJ databases">
        <title>Comparative genomics of Botrytis spp.</title>
        <authorList>
            <person name="Valero-Jimenez C.A."/>
            <person name="Tapia P."/>
            <person name="Veloso J."/>
            <person name="Silva-Moreno E."/>
            <person name="Staats M."/>
            <person name="Valdes J.H."/>
            <person name="Van Kan J.A.L."/>
        </authorList>
    </citation>
    <scope>NUCLEOTIDE SEQUENCE [LARGE SCALE GENOMIC DNA]</scope>
    <source>
        <strain evidence="9 10">MUCL2120</strain>
    </source>
</reference>
<dbReference type="InterPro" id="IPR052337">
    <property type="entry name" value="SAT4-like"/>
</dbReference>
<name>A0A4Z1HKD3_9HELO</name>
<comment type="similarity">
    <text evidence="5">Belongs to the SAT4 family.</text>
</comment>
<organism evidence="9 10">
    <name type="scientific">Botryotinia narcissicola</name>
    <dbReference type="NCBI Taxonomy" id="278944"/>
    <lineage>
        <taxon>Eukaryota</taxon>
        <taxon>Fungi</taxon>
        <taxon>Dikarya</taxon>
        <taxon>Ascomycota</taxon>
        <taxon>Pezizomycotina</taxon>
        <taxon>Leotiomycetes</taxon>
        <taxon>Helotiales</taxon>
        <taxon>Sclerotiniaceae</taxon>
        <taxon>Botryotinia</taxon>
    </lineage>
</organism>
<gene>
    <name evidence="9" type="ORF">BOTNAR_0427g00020</name>
</gene>
<sequence>MPATTSLSSAASSAQAAAIAAIKATMLAEPPPPGEVVNLIDPPSQKVAIIAVSVIFLVLTVAFVGLRLYANFFVKRSAGAEDYFCIVATIFAKQASVAWVSRHMWDVPVIWFSETYWKVFVNSIKPYCRLRLTFAQKRYVQNNIVAFAFLFSRIPILLLYLRIFGTTKKFRYAVYFGFAADFAIYMVNVPVLAYFCAPRPGGSWDSPDALAKCARIEPLAIVQGACNILLDIYILLLPVQPIIKLQMPTRTKLNIIAVFTTGIFVVEINVAIICSSMPACHSLVKHYCGEAGLYASIRSLFGNGRSEISSAGSYDLKGSQTKSNILRPWRKGSNQSSESQTRLPDHEFQELSGGIGTGKEENSVACFAGSRQPSREYSGVKGDIEVKRSVEVEIL</sequence>
<dbReference type="OrthoDB" id="5342292at2759"/>
<feature type="domain" description="Rhodopsin" evidence="8">
    <location>
        <begin position="66"/>
        <end position="266"/>
    </location>
</feature>
<feature type="transmembrane region" description="Helical" evidence="7">
    <location>
        <begin position="255"/>
        <end position="273"/>
    </location>
</feature>
<comment type="caution">
    <text evidence="9">The sequence shown here is derived from an EMBL/GenBank/DDBJ whole genome shotgun (WGS) entry which is preliminary data.</text>
</comment>
<dbReference type="Pfam" id="PF20684">
    <property type="entry name" value="Fung_rhodopsin"/>
    <property type="match status" value="1"/>
</dbReference>
<keyword evidence="10" id="KW-1185">Reference proteome</keyword>
<keyword evidence="3 7" id="KW-1133">Transmembrane helix</keyword>
<feature type="transmembrane region" description="Helical" evidence="7">
    <location>
        <begin position="144"/>
        <end position="161"/>
    </location>
</feature>